<dbReference type="SMART" id="SM00066">
    <property type="entry name" value="GAL4"/>
    <property type="match status" value="1"/>
</dbReference>
<dbReference type="PANTHER" id="PTHR31668">
    <property type="entry name" value="GLUCOSE TRANSPORT TRANSCRIPTION REGULATOR RGT1-RELATED-RELATED"/>
    <property type="match status" value="1"/>
</dbReference>
<comment type="caution">
    <text evidence="8">The sequence shown here is derived from an EMBL/GenBank/DDBJ whole genome shotgun (WGS) entry which is preliminary data.</text>
</comment>
<evidence type="ECO:0000256" key="5">
    <source>
        <dbReference type="ARBA" id="ARBA00023242"/>
    </source>
</evidence>
<dbReference type="EMBL" id="QGDH01000002">
    <property type="protein sequence ID" value="RAR16489.1"/>
    <property type="molecule type" value="Genomic_DNA"/>
</dbReference>
<evidence type="ECO:0000256" key="1">
    <source>
        <dbReference type="ARBA" id="ARBA00022723"/>
    </source>
</evidence>
<keyword evidence="4" id="KW-0804">Transcription</keyword>
<protein>
    <submittedName>
        <fullName evidence="8">Sequence-specific DNA binding RNA polymerase II transcription factor</fullName>
    </submittedName>
</protein>
<dbReference type="OrthoDB" id="5426978at2759"/>
<gene>
    <name evidence="8" type="ORF">DDE83_000054</name>
</gene>
<dbReference type="STRING" id="183478.A0A364NGS8"/>
<name>A0A364NGS8_STELY</name>
<keyword evidence="9" id="KW-1185">Reference proteome</keyword>
<dbReference type="InterPro" id="IPR036864">
    <property type="entry name" value="Zn2-C6_fun-type_DNA-bd_sf"/>
</dbReference>
<dbReference type="InterPro" id="IPR050797">
    <property type="entry name" value="Carb_Metab_Trans_Reg"/>
</dbReference>
<dbReference type="Pfam" id="PF00172">
    <property type="entry name" value="Zn_clus"/>
    <property type="match status" value="1"/>
</dbReference>
<sequence length="733" mass="79662">MAGYADPDAQMGGGPGQYANQNGTPPAPQHQLTDPELRLQENLQQLREGGDMMHPAGPQQAQYQQMAHMGPAMGAHPHFQGPARPTHSPQQMAQHVMSLEGHHDPYDPNDPSRKRSKVSRACDECRRKKIRCDATSENGPEACSSCKRTGARCQFSRQPMKRGPSKGYIKELADRLNSLESQIHHPPNPSHNFDFGALGDQTFPDTQSPPQFKRQRTHSMTEGFHDAFTRPNWTGQDRGSGASVDTHGLPALGDQDSSLNGNRRTSFGDMNLGGSLITGSNEEILKAYYNIIHPTLPVLPHHESQLNRLTNCPSKLRETFFLALEGCIRSLASKALPAIEISLNQLLQQCFTSVDAASYCLHDTDSSRQFYNHLVYCQSMILLAAASDRPGPGVVGSTTTLLARISASIADAGINDSRTLTAMKEQDHEVYQTARRVYWTALILDRFHASSRSKDMMIRRYSGTLSRDDFAALGEVGYYLARAAQIVGRIAYVNRAGSIPNVEPSAPFAFSALKPGSAESEYLNGLLDEVKQSIDLTTLTRNSPPHLAHLYLRVFIARLSLQNIPSAEVLRATQELLNNLMSGAITPLHHIFAALVATSLTELSDRVETQVDAHSSIKEMSDALANGQIIHRSADGLGWETAIRDLLHQKKASTPPFNGGPEQASPPSEPNMAGLQHLAAAAVGEREGTGENRPGSSSQQKVDNDLSAAMAAANEAAKAQAQATAAAAQDLFP</sequence>
<evidence type="ECO:0000313" key="8">
    <source>
        <dbReference type="EMBL" id="RAR16489.1"/>
    </source>
</evidence>
<proteinExistence type="predicted"/>
<evidence type="ECO:0000256" key="3">
    <source>
        <dbReference type="ARBA" id="ARBA00023125"/>
    </source>
</evidence>
<feature type="region of interest" description="Disordered" evidence="6">
    <location>
        <begin position="651"/>
        <end position="733"/>
    </location>
</feature>
<feature type="region of interest" description="Disordered" evidence="6">
    <location>
        <begin position="1"/>
        <end position="32"/>
    </location>
</feature>
<accession>A0A364NGS8</accession>
<feature type="region of interest" description="Disordered" evidence="6">
    <location>
        <begin position="71"/>
        <end position="121"/>
    </location>
</feature>
<feature type="domain" description="Zn(2)-C6 fungal-type" evidence="7">
    <location>
        <begin position="121"/>
        <end position="155"/>
    </location>
</feature>
<feature type="compositionally biased region" description="Low complexity" evidence="6">
    <location>
        <begin position="708"/>
        <end position="733"/>
    </location>
</feature>
<keyword evidence="5" id="KW-0539">Nucleus</keyword>
<evidence type="ECO:0000256" key="4">
    <source>
        <dbReference type="ARBA" id="ARBA00023163"/>
    </source>
</evidence>
<keyword evidence="2" id="KW-0805">Transcription regulation</keyword>
<feature type="compositionally biased region" description="Basic and acidic residues" evidence="6">
    <location>
        <begin position="100"/>
        <end position="113"/>
    </location>
</feature>
<dbReference type="SUPFAM" id="SSF57701">
    <property type="entry name" value="Zn2/Cys6 DNA-binding domain"/>
    <property type="match status" value="1"/>
</dbReference>
<dbReference type="PROSITE" id="PS50048">
    <property type="entry name" value="ZN2_CY6_FUNGAL_2"/>
    <property type="match status" value="1"/>
</dbReference>
<evidence type="ECO:0000256" key="6">
    <source>
        <dbReference type="SAM" id="MobiDB-lite"/>
    </source>
</evidence>
<keyword evidence="3" id="KW-0238">DNA-binding</keyword>
<dbReference type="PROSITE" id="PS00463">
    <property type="entry name" value="ZN2_CY6_FUNGAL_1"/>
    <property type="match status" value="1"/>
</dbReference>
<organism evidence="8 9">
    <name type="scientific">Stemphylium lycopersici</name>
    <name type="common">Tomato gray leaf spot disease fungus</name>
    <name type="synonym">Thyrospora lycopersici</name>
    <dbReference type="NCBI Taxonomy" id="183478"/>
    <lineage>
        <taxon>Eukaryota</taxon>
        <taxon>Fungi</taxon>
        <taxon>Dikarya</taxon>
        <taxon>Ascomycota</taxon>
        <taxon>Pezizomycotina</taxon>
        <taxon>Dothideomycetes</taxon>
        <taxon>Pleosporomycetidae</taxon>
        <taxon>Pleosporales</taxon>
        <taxon>Pleosporineae</taxon>
        <taxon>Pleosporaceae</taxon>
        <taxon>Stemphylium</taxon>
    </lineage>
</organism>
<keyword evidence="1" id="KW-0479">Metal-binding</keyword>
<dbReference type="Gene3D" id="4.10.240.10">
    <property type="entry name" value="Zn(2)-C6 fungal-type DNA-binding domain"/>
    <property type="match status" value="1"/>
</dbReference>
<dbReference type="PANTHER" id="PTHR31668:SF26">
    <property type="entry name" value="GLUCOSE TRANSPORT TRANSCRIPTION REGULATOR RGT1-RELATED"/>
    <property type="match status" value="1"/>
</dbReference>
<evidence type="ECO:0000259" key="7">
    <source>
        <dbReference type="PROSITE" id="PS50048"/>
    </source>
</evidence>
<dbReference type="CDD" id="cd00067">
    <property type="entry name" value="GAL4"/>
    <property type="match status" value="1"/>
</dbReference>
<evidence type="ECO:0000256" key="2">
    <source>
        <dbReference type="ARBA" id="ARBA00023015"/>
    </source>
</evidence>
<dbReference type="GO" id="GO:0000981">
    <property type="term" value="F:DNA-binding transcription factor activity, RNA polymerase II-specific"/>
    <property type="evidence" value="ECO:0007669"/>
    <property type="project" value="InterPro"/>
</dbReference>
<dbReference type="Proteomes" id="UP000249619">
    <property type="component" value="Unassembled WGS sequence"/>
</dbReference>
<dbReference type="AlphaFoldDB" id="A0A364NGS8"/>
<evidence type="ECO:0000313" key="9">
    <source>
        <dbReference type="Proteomes" id="UP000249619"/>
    </source>
</evidence>
<dbReference type="InterPro" id="IPR001138">
    <property type="entry name" value="Zn2Cys6_DnaBD"/>
</dbReference>
<dbReference type="CDD" id="cd12148">
    <property type="entry name" value="fungal_TF_MHR"/>
    <property type="match status" value="1"/>
</dbReference>
<feature type="region of interest" description="Disordered" evidence="6">
    <location>
        <begin position="225"/>
        <end position="246"/>
    </location>
</feature>
<dbReference type="GO" id="GO:0003677">
    <property type="term" value="F:DNA binding"/>
    <property type="evidence" value="ECO:0007669"/>
    <property type="project" value="UniProtKB-KW"/>
</dbReference>
<reference evidence="9" key="1">
    <citation type="submission" date="2018-05" db="EMBL/GenBank/DDBJ databases">
        <title>Draft genome sequence of Stemphylium lycopersici strain CIDEFI 213.</title>
        <authorList>
            <person name="Medina R."/>
            <person name="Franco M.E.E."/>
            <person name="Lucentini C.G."/>
            <person name="Saparrat M.C.N."/>
            <person name="Balatti P.A."/>
        </authorList>
    </citation>
    <scope>NUCLEOTIDE SEQUENCE [LARGE SCALE GENOMIC DNA]</scope>
    <source>
        <strain evidence="9">CIDEFI 213</strain>
    </source>
</reference>
<dbReference type="GO" id="GO:0008270">
    <property type="term" value="F:zinc ion binding"/>
    <property type="evidence" value="ECO:0007669"/>
    <property type="project" value="InterPro"/>
</dbReference>